<keyword evidence="4" id="KW-1185">Reference proteome</keyword>
<evidence type="ECO:0008006" key="5">
    <source>
        <dbReference type="Google" id="ProtNLM"/>
    </source>
</evidence>
<proteinExistence type="predicted"/>
<name>A0A1J7BAI7_9ACTN</name>
<dbReference type="STRING" id="1428644.BIV57_20650"/>
<evidence type="ECO:0000313" key="4">
    <source>
        <dbReference type="Proteomes" id="UP000243342"/>
    </source>
</evidence>
<dbReference type="InterPro" id="IPR023346">
    <property type="entry name" value="Lysozyme-like_dom_sf"/>
</dbReference>
<keyword evidence="2" id="KW-0732">Signal</keyword>
<organism evidence="3 4">
    <name type="scientific">Mangrovactinospora gilvigrisea</name>
    <dbReference type="NCBI Taxonomy" id="1428644"/>
    <lineage>
        <taxon>Bacteria</taxon>
        <taxon>Bacillati</taxon>
        <taxon>Actinomycetota</taxon>
        <taxon>Actinomycetes</taxon>
        <taxon>Kitasatosporales</taxon>
        <taxon>Streptomycetaceae</taxon>
        <taxon>Mangrovactinospora</taxon>
    </lineage>
</organism>
<gene>
    <name evidence="3" type="ORF">BIV57_20650</name>
</gene>
<reference evidence="3 4" key="1">
    <citation type="submission" date="2016-10" db="EMBL/GenBank/DDBJ databases">
        <title>Genome sequence of Streptomyces gilvigriseus MUSC 26.</title>
        <authorList>
            <person name="Lee L.-H."/>
            <person name="Ser H.-L."/>
        </authorList>
    </citation>
    <scope>NUCLEOTIDE SEQUENCE [LARGE SCALE GENOMIC DNA]</scope>
    <source>
        <strain evidence="3 4">MUSC 26</strain>
    </source>
</reference>
<comment type="caution">
    <text evidence="3">The sequence shown here is derived from an EMBL/GenBank/DDBJ whole genome shotgun (WGS) entry which is preliminary data.</text>
</comment>
<dbReference type="SUPFAM" id="SSF53955">
    <property type="entry name" value="Lysozyme-like"/>
    <property type="match status" value="1"/>
</dbReference>
<dbReference type="AlphaFoldDB" id="A0A1J7BAI7"/>
<accession>A0A1J7BAI7</accession>
<feature type="signal peptide" evidence="2">
    <location>
        <begin position="1"/>
        <end position="30"/>
    </location>
</feature>
<sequence>MPNMAASRKAIVVGLTATLLTGGVSATAVALGSQSGGPASAALNVDSTADRIATATAAQQSAAAHKAAAHKQAQQEKAAQDAAAKKKADARSKAEASRKAAEQKKRQAASNAAAAKARQAAAAKATAAADASSSSSDAAAYSGMSPQAIAQKIVPAGQWDAFNAIITKESGWDVSATNPSTGAYGLAQALPGSKMASAGSDWKTNPATQIKWALTYMNERYGSPQAAWTHEQSNGWY</sequence>
<dbReference type="Proteomes" id="UP000243342">
    <property type="component" value="Unassembled WGS sequence"/>
</dbReference>
<evidence type="ECO:0000256" key="2">
    <source>
        <dbReference type="SAM" id="SignalP"/>
    </source>
</evidence>
<evidence type="ECO:0000313" key="3">
    <source>
        <dbReference type="EMBL" id="OIV35613.1"/>
    </source>
</evidence>
<feature type="chain" id="PRO_5038793321" description="Transglycosylase SLT domain-containing protein" evidence="2">
    <location>
        <begin position="31"/>
        <end position="237"/>
    </location>
</feature>
<dbReference type="EMBL" id="MLCF01000142">
    <property type="protein sequence ID" value="OIV35613.1"/>
    <property type="molecule type" value="Genomic_DNA"/>
</dbReference>
<feature type="region of interest" description="Disordered" evidence="1">
    <location>
        <begin position="63"/>
        <end position="114"/>
    </location>
</feature>
<feature type="compositionally biased region" description="Low complexity" evidence="1">
    <location>
        <begin position="63"/>
        <end position="82"/>
    </location>
</feature>
<feature type="compositionally biased region" description="Basic and acidic residues" evidence="1">
    <location>
        <begin position="83"/>
        <end position="105"/>
    </location>
</feature>
<evidence type="ECO:0000256" key="1">
    <source>
        <dbReference type="SAM" id="MobiDB-lite"/>
    </source>
</evidence>
<dbReference type="Gene3D" id="1.10.530.10">
    <property type="match status" value="1"/>
</dbReference>
<protein>
    <recommendedName>
        <fullName evidence="5">Transglycosylase SLT domain-containing protein</fullName>
    </recommendedName>
</protein>